<evidence type="ECO:0000259" key="1">
    <source>
        <dbReference type="PROSITE" id="PS51065"/>
    </source>
</evidence>
<dbReference type="PANTHER" id="PTHR42977">
    <property type="entry name" value="HYDROLASE-RELATED"/>
    <property type="match status" value="1"/>
</dbReference>
<dbReference type="InterPro" id="IPR006573">
    <property type="entry name" value="NHR_dom"/>
</dbReference>
<dbReference type="RefSeq" id="WP_090638858.1">
    <property type="nucleotide sequence ID" value="NZ_CVRB01000005.1"/>
</dbReference>
<dbReference type="InterPro" id="IPR051340">
    <property type="entry name" value="Haloalkane_dehalogenase"/>
</dbReference>
<dbReference type="STRING" id="1499688.BN000_04729"/>
<evidence type="ECO:0000313" key="2">
    <source>
        <dbReference type="EMBL" id="CRK84683.1"/>
    </source>
</evidence>
<reference evidence="3" key="1">
    <citation type="submission" date="2015-05" db="EMBL/GenBank/DDBJ databases">
        <authorList>
            <person name="Urmite Genomes"/>
        </authorList>
    </citation>
    <scope>NUCLEOTIDE SEQUENCE [LARGE SCALE GENOMIC DNA]</scope>
    <source>
        <strain evidence="3">LF1</strain>
    </source>
</reference>
<protein>
    <submittedName>
        <fullName evidence="2">Alpha/beta fold family hydrolase</fullName>
    </submittedName>
</protein>
<organism evidence="2 3">
    <name type="scientific">Neobacillus massiliamazoniensis</name>
    <dbReference type="NCBI Taxonomy" id="1499688"/>
    <lineage>
        <taxon>Bacteria</taxon>
        <taxon>Bacillati</taxon>
        <taxon>Bacillota</taxon>
        <taxon>Bacilli</taxon>
        <taxon>Bacillales</taxon>
        <taxon>Bacillaceae</taxon>
        <taxon>Neobacillus</taxon>
    </lineage>
</organism>
<dbReference type="Proteomes" id="UP000199087">
    <property type="component" value="Unassembled WGS sequence"/>
</dbReference>
<gene>
    <name evidence="2" type="ORF">BN000_04729</name>
</gene>
<dbReference type="AlphaFoldDB" id="A0A0U1P3J1"/>
<dbReference type="SUPFAM" id="SSF53474">
    <property type="entry name" value="alpha/beta-Hydrolases"/>
    <property type="match status" value="1"/>
</dbReference>
<dbReference type="PANTHER" id="PTHR42977:SF1">
    <property type="entry name" value="BLR6576 PROTEIN"/>
    <property type="match status" value="1"/>
</dbReference>
<dbReference type="PROSITE" id="PS51065">
    <property type="entry name" value="NHR"/>
    <property type="match status" value="1"/>
</dbReference>
<sequence length="107" mass="12971">MDQYFLNRPGNKEVQLALAYDYRTNVEIYPSWQNYLKTYQPPTLVTWAKYDPFFTLDGAYEFERDLNTVELHFLSGGHFVLEEQYRKISRLIKRFFNQIYGFSPFPY</sequence>
<keyword evidence="2" id="KW-0378">Hydrolase</keyword>
<dbReference type="EMBL" id="CVRB01000005">
    <property type="protein sequence ID" value="CRK84683.1"/>
    <property type="molecule type" value="Genomic_DNA"/>
</dbReference>
<dbReference type="InterPro" id="IPR029058">
    <property type="entry name" value="AB_hydrolase_fold"/>
</dbReference>
<dbReference type="GO" id="GO:0004301">
    <property type="term" value="F:epoxide hydrolase activity"/>
    <property type="evidence" value="ECO:0007669"/>
    <property type="project" value="TreeGrafter"/>
</dbReference>
<proteinExistence type="predicted"/>
<feature type="domain" description="NHR" evidence="1">
    <location>
        <begin position="68"/>
        <end position="107"/>
    </location>
</feature>
<dbReference type="Gene3D" id="3.40.50.1820">
    <property type="entry name" value="alpha/beta hydrolase"/>
    <property type="match status" value="1"/>
</dbReference>
<name>A0A0U1P3J1_9BACI</name>
<keyword evidence="3" id="KW-1185">Reference proteome</keyword>
<dbReference type="OrthoDB" id="9799612at2"/>
<evidence type="ECO:0000313" key="3">
    <source>
        <dbReference type="Proteomes" id="UP000199087"/>
    </source>
</evidence>
<accession>A0A0U1P3J1</accession>